<evidence type="ECO:0000313" key="1">
    <source>
        <dbReference type="EMBL" id="MBC8588097.1"/>
    </source>
</evidence>
<evidence type="ECO:0000313" key="2">
    <source>
        <dbReference type="Proteomes" id="UP000601171"/>
    </source>
</evidence>
<reference evidence="1" key="1">
    <citation type="submission" date="2020-08" db="EMBL/GenBank/DDBJ databases">
        <title>Genome public.</title>
        <authorList>
            <person name="Liu C."/>
            <person name="Sun Q."/>
        </authorList>
    </citation>
    <scope>NUCLEOTIDE SEQUENCE</scope>
    <source>
        <strain evidence="1">BX21</strain>
    </source>
</reference>
<dbReference type="AlphaFoldDB" id="A0A926EX16"/>
<proteinExistence type="predicted"/>
<comment type="caution">
    <text evidence="1">The sequence shown here is derived from an EMBL/GenBank/DDBJ whole genome shotgun (WGS) entry which is preliminary data.</text>
</comment>
<keyword evidence="2" id="KW-1185">Reference proteome</keyword>
<dbReference type="Proteomes" id="UP000601171">
    <property type="component" value="Unassembled WGS sequence"/>
</dbReference>
<dbReference type="RefSeq" id="WP_262429551.1">
    <property type="nucleotide sequence ID" value="NZ_JACRTG010000018.1"/>
</dbReference>
<accession>A0A926EX16</accession>
<evidence type="ECO:0008006" key="3">
    <source>
        <dbReference type="Google" id="ProtNLM"/>
    </source>
</evidence>
<organism evidence="1 2">
    <name type="scientific">Paratissierella segnis</name>
    <dbReference type="NCBI Taxonomy" id="2763679"/>
    <lineage>
        <taxon>Bacteria</taxon>
        <taxon>Bacillati</taxon>
        <taxon>Bacillota</taxon>
        <taxon>Tissierellia</taxon>
        <taxon>Tissierellales</taxon>
        <taxon>Tissierellaceae</taxon>
        <taxon>Paratissierella</taxon>
    </lineage>
</organism>
<sequence length="102" mass="12328">MKLAAEIELPFSEFWELTPYEFNLKVESYYNKKEENFKEKITLEYWNAMWTIQWLGKKSDRPKPLNEILDNLYKENKVMTDKQMLNQVMALNRLFGGVVEQK</sequence>
<dbReference type="EMBL" id="JACRTG010000018">
    <property type="protein sequence ID" value="MBC8588097.1"/>
    <property type="molecule type" value="Genomic_DNA"/>
</dbReference>
<gene>
    <name evidence="1" type="ORF">H8707_07585</name>
</gene>
<protein>
    <recommendedName>
        <fullName evidence="3">Phage protein</fullName>
    </recommendedName>
</protein>
<name>A0A926EX16_9FIRM</name>